<dbReference type="SUPFAM" id="SSF53137">
    <property type="entry name" value="Translational machinery components"/>
    <property type="match status" value="1"/>
</dbReference>
<evidence type="ECO:0000256" key="2">
    <source>
        <dbReference type="ARBA" id="ARBA00022980"/>
    </source>
</evidence>
<organism evidence="4">
    <name type="scientific">Gracilaria edulis</name>
    <dbReference type="NCBI Taxonomy" id="172966"/>
    <lineage>
        <taxon>Eukaryota</taxon>
        <taxon>Rhodophyta</taxon>
        <taxon>Florideophyceae</taxon>
        <taxon>Rhodymeniophycidae</taxon>
        <taxon>Gracilariales</taxon>
        <taxon>Gracilariaceae</taxon>
        <taxon>Gracilaria</taxon>
    </lineage>
</organism>
<accession>A0A2S1PUM5</accession>
<dbReference type="GO" id="GO:0005840">
    <property type="term" value="C:ribosome"/>
    <property type="evidence" value="ECO:0007669"/>
    <property type="project" value="UniProtKB-KW"/>
</dbReference>
<keyword evidence="4" id="KW-0496">Mitochondrion</keyword>
<proteinExistence type="inferred from homology"/>
<dbReference type="GeneID" id="36948847"/>
<dbReference type="InterPro" id="IPR001971">
    <property type="entry name" value="Ribosomal_uS11"/>
</dbReference>
<gene>
    <name evidence="4" type="primary">rps11</name>
    <name evidence="4" type="ORF">GreduCDS009</name>
</gene>
<dbReference type="Pfam" id="PF00411">
    <property type="entry name" value="Ribosomal_S11"/>
    <property type="match status" value="1"/>
</dbReference>
<evidence type="ECO:0000256" key="3">
    <source>
        <dbReference type="ARBA" id="ARBA00023274"/>
    </source>
</evidence>
<name>A0A2S1PUM5_9FLOR</name>
<dbReference type="Gene3D" id="3.30.420.80">
    <property type="entry name" value="Ribosomal protein S11"/>
    <property type="match status" value="1"/>
</dbReference>
<reference evidence="4" key="1">
    <citation type="submission" date="2017-11" db="EMBL/GenBank/DDBJ databases">
        <title>Complete Sequences of the Mitochondrial DNA of the Gracilaria edulis.</title>
        <authorList>
            <person name="Liu T."/>
            <person name="Liu C."/>
            <person name="Li Y."/>
        </authorList>
    </citation>
    <scope>NUCLEOTIDE SEQUENCE</scope>
</reference>
<dbReference type="HAMAP" id="MF_01310">
    <property type="entry name" value="Ribosomal_uS11"/>
    <property type="match status" value="1"/>
</dbReference>
<keyword evidence="2 4" id="KW-0689">Ribosomal protein</keyword>
<dbReference type="PANTHER" id="PTHR11759">
    <property type="entry name" value="40S RIBOSOMAL PROTEIN S14/30S RIBOSOMAL PROTEIN S11"/>
    <property type="match status" value="1"/>
</dbReference>
<keyword evidence="3" id="KW-0687">Ribonucleoprotein</keyword>
<evidence type="ECO:0000256" key="1">
    <source>
        <dbReference type="ARBA" id="ARBA00006194"/>
    </source>
</evidence>
<dbReference type="RefSeq" id="YP_009490368.1">
    <property type="nucleotide sequence ID" value="NC_037889.1"/>
</dbReference>
<geneLocation type="mitochondrion" evidence="4"/>
<evidence type="ECO:0000313" key="4">
    <source>
        <dbReference type="EMBL" id="AWH62522.1"/>
    </source>
</evidence>
<dbReference type="PIRSF" id="PIRSF002131">
    <property type="entry name" value="Ribosomal_S11"/>
    <property type="match status" value="1"/>
</dbReference>
<dbReference type="InterPro" id="IPR036967">
    <property type="entry name" value="Ribosomal_uS11_sf"/>
</dbReference>
<sequence>MYKNNIKSVILHILFKSNNILCTVTTIKGSTLFWISAGSKKYCGAKKITLTVIISMLKTILEYFIKLKIKNIHINLNGFNKHKRVVLKYFKYSFINILSITNNTKFPHNGCKNLKKQYI</sequence>
<dbReference type="GO" id="GO:1990904">
    <property type="term" value="C:ribonucleoprotein complex"/>
    <property type="evidence" value="ECO:0007669"/>
    <property type="project" value="UniProtKB-KW"/>
</dbReference>
<dbReference type="EMBL" id="MG592725">
    <property type="protein sequence ID" value="AWH62522.1"/>
    <property type="molecule type" value="Genomic_DNA"/>
</dbReference>
<protein>
    <submittedName>
        <fullName evidence="4">Ribosomal protein S11</fullName>
    </submittedName>
</protein>
<dbReference type="GO" id="GO:0003735">
    <property type="term" value="F:structural constituent of ribosome"/>
    <property type="evidence" value="ECO:0007669"/>
    <property type="project" value="InterPro"/>
</dbReference>
<dbReference type="AlphaFoldDB" id="A0A2S1PUM5"/>
<comment type="similarity">
    <text evidence="1">Belongs to the universal ribosomal protein uS11 family.</text>
</comment>
<dbReference type="GO" id="GO:0006412">
    <property type="term" value="P:translation"/>
    <property type="evidence" value="ECO:0007669"/>
    <property type="project" value="InterPro"/>
</dbReference>